<name>A0A0A9GLC4_ARUDO</name>
<dbReference type="AlphaFoldDB" id="A0A0A9GLC4"/>
<reference evidence="1" key="1">
    <citation type="submission" date="2014-09" db="EMBL/GenBank/DDBJ databases">
        <authorList>
            <person name="Magalhaes I.L.F."/>
            <person name="Oliveira U."/>
            <person name="Santos F.R."/>
            <person name="Vidigal T.H.D.A."/>
            <person name="Brescovit A.D."/>
            <person name="Santos A.J."/>
        </authorList>
    </citation>
    <scope>NUCLEOTIDE SEQUENCE</scope>
    <source>
        <tissue evidence="1">Shoot tissue taken approximately 20 cm above the soil surface</tissue>
    </source>
</reference>
<dbReference type="EMBL" id="GBRH01173702">
    <property type="protein sequence ID" value="JAE24194.1"/>
    <property type="molecule type" value="Transcribed_RNA"/>
</dbReference>
<evidence type="ECO:0000313" key="1">
    <source>
        <dbReference type="EMBL" id="JAE24194.1"/>
    </source>
</evidence>
<organism evidence="1">
    <name type="scientific">Arundo donax</name>
    <name type="common">Giant reed</name>
    <name type="synonym">Donax arundinaceus</name>
    <dbReference type="NCBI Taxonomy" id="35708"/>
    <lineage>
        <taxon>Eukaryota</taxon>
        <taxon>Viridiplantae</taxon>
        <taxon>Streptophyta</taxon>
        <taxon>Embryophyta</taxon>
        <taxon>Tracheophyta</taxon>
        <taxon>Spermatophyta</taxon>
        <taxon>Magnoliopsida</taxon>
        <taxon>Liliopsida</taxon>
        <taxon>Poales</taxon>
        <taxon>Poaceae</taxon>
        <taxon>PACMAD clade</taxon>
        <taxon>Arundinoideae</taxon>
        <taxon>Arundineae</taxon>
        <taxon>Arundo</taxon>
    </lineage>
</organism>
<protein>
    <submittedName>
        <fullName evidence="1">Uncharacterized protein</fullName>
    </submittedName>
</protein>
<reference evidence="1" key="2">
    <citation type="journal article" date="2015" name="Data Brief">
        <title>Shoot transcriptome of the giant reed, Arundo donax.</title>
        <authorList>
            <person name="Barrero R.A."/>
            <person name="Guerrero F.D."/>
            <person name="Moolhuijzen P."/>
            <person name="Goolsby J.A."/>
            <person name="Tidwell J."/>
            <person name="Bellgard S.E."/>
            <person name="Bellgard M.I."/>
        </authorList>
    </citation>
    <scope>NUCLEOTIDE SEQUENCE</scope>
    <source>
        <tissue evidence="1">Shoot tissue taken approximately 20 cm above the soil surface</tissue>
    </source>
</reference>
<sequence length="34" mass="3969">MLFLISTLNISHREVLRPTNSNCCVYLAHISFFK</sequence>
<accession>A0A0A9GLC4</accession>
<proteinExistence type="predicted"/>